<evidence type="ECO:0000259" key="1">
    <source>
        <dbReference type="PROSITE" id="PS50280"/>
    </source>
</evidence>
<gene>
    <name evidence="2" type="ORF">AA0117_g13097</name>
</gene>
<dbReference type="EMBL" id="PDXD01000130">
    <property type="protein sequence ID" value="RYN59713.1"/>
    <property type="molecule type" value="Genomic_DNA"/>
</dbReference>
<name>A0A4Q4MT19_ALTAL</name>
<evidence type="ECO:0000313" key="2">
    <source>
        <dbReference type="EMBL" id="RYN59713.1"/>
    </source>
</evidence>
<protein>
    <recommendedName>
        <fullName evidence="1">SET domain-containing protein</fullName>
    </recommendedName>
</protein>
<dbReference type="SUPFAM" id="SSF82199">
    <property type="entry name" value="SET domain"/>
    <property type="match status" value="1"/>
</dbReference>
<sequence length="272" mass="31180">MTDFRSQEEALTEVKASQAVPGQKGLFALTNISQDTMLGHYRGVVVLDEPDDDTDRTVRRFRIAADLSIDPQENKCAVYYINHCLEEEANAKFFYVEARDTRIVVASAKEAIQKGDEILAQYAPSRDSYEGHHNFDAEFCQVPIRMNQYRHVRGIPHGGNEDNGDELETWVGKVLGIDDDMVLLQWLWRREDLLKLKSEPKPNPRELLMTSSSSQRDWVQKKHVLECLTMSEGSEDARTDYYWTYMFYPDSGQIAGPLVQTKIVEQHSENGN</sequence>
<dbReference type="Gene3D" id="2.170.270.10">
    <property type="entry name" value="SET domain"/>
    <property type="match status" value="1"/>
</dbReference>
<feature type="domain" description="SET" evidence="1">
    <location>
        <begin position="10"/>
        <end position="123"/>
    </location>
</feature>
<dbReference type="PROSITE" id="PS50280">
    <property type="entry name" value="SET"/>
    <property type="match status" value="1"/>
</dbReference>
<dbReference type="InterPro" id="IPR046341">
    <property type="entry name" value="SET_dom_sf"/>
</dbReference>
<organism evidence="2 3">
    <name type="scientific">Alternaria alternata</name>
    <name type="common">Alternaria rot fungus</name>
    <name type="synonym">Torula alternata</name>
    <dbReference type="NCBI Taxonomy" id="5599"/>
    <lineage>
        <taxon>Eukaryota</taxon>
        <taxon>Fungi</taxon>
        <taxon>Dikarya</taxon>
        <taxon>Ascomycota</taxon>
        <taxon>Pezizomycotina</taxon>
        <taxon>Dothideomycetes</taxon>
        <taxon>Pleosporomycetidae</taxon>
        <taxon>Pleosporales</taxon>
        <taxon>Pleosporineae</taxon>
        <taxon>Pleosporaceae</taxon>
        <taxon>Alternaria</taxon>
        <taxon>Alternaria sect. Alternaria</taxon>
        <taxon>Alternaria alternata complex</taxon>
    </lineage>
</organism>
<proteinExistence type="predicted"/>
<reference evidence="3" key="1">
    <citation type="journal article" date="2019" name="bioRxiv">
        <title>Genomics, evolutionary history and diagnostics of the Alternaria alternata species group including apple and Asian pear pathotypes.</title>
        <authorList>
            <person name="Armitage A.D."/>
            <person name="Cockerton H.M."/>
            <person name="Sreenivasaprasad S."/>
            <person name="Woodhall J.W."/>
            <person name="Lane C.R."/>
            <person name="Harrison R.J."/>
            <person name="Clarkson J.P."/>
        </authorList>
    </citation>
    <scope>NUCLEOTIDE SEQUENCE [LARGE SCALE GENOMIC DNA]</scope>
    <source>
        <strain evidence="3">FERA 1177</strain>
    </source>
</reference>
<dbReference type="Proteomes" id="UP000291422">
    <property type="component" value="Unassembled WGS sequence"/>
</dbReference>
<evidence type="ECO:0000313" key="3">
    <source>
        <dbReference type="Proteomes" id="UP000291422"/>
    </source>
</evidence>
<dbReference type="AlphaFoldDB" id="A0A4Q4MT19"/>
<dbReference type="InterPro" id="IPR001214">
    <property type="entry name" value="SET_dom"/>
</dbReference>
<dbReference type="Pfam" id="PF00856">
    <property type="entry name" value="SET"/>
    <property type="match status" value="1"/>
</dbReference>
<comment type="caution">
    <text evidence="2">The sequence shown here is derived from an EMBL/GenBank/DDBJ whole genome shotgun (WGS) entry which is preliminary data.</text>
</comment>
<accession>A0A4Q4MT19</accession>